<name>V5W5X0_9HELO</name>
<reference evidence="2" key="2">
    <citation type="journal article" date="2014" name="Fungal Genet. Biol.">
        <title>Comparative analysis of mitochondrial genomes from closely related Rhynchosporium species reveals extensive intron invasion.</title>
        <authorList>
            <person name="Torriani S.F."/>
            <person name="Penselin D."/>
            <person name="Knogge W."/>
            <person name="Felder M."/>
            <person name="Taudien S."/>
            <person name="Platzer M."/>
            <person name="McDonald B.A."/>
            <person name="Brunner P.C."/>
        </authorList>
    </citation>
    <scope>NUCLEOTIDE SEQUENCE</scope>
</reference>
<accession>V5W5X0</accession>
<evidence type="ECO:0000256" key="1">
    <source>
        <dbReference type="SAM" id="MobiDB-lite"/>
    </source>
</evidence>
<dbReference type="GeneID" id="17963553"/>
<feature type="region of interest" description="Disordered" evidence="1">
    <location>
        <begin position="164"/>
        <end position="201"/>
    </location>
</feature>
<keyword evidence="2" id="KW-0496">Mitochondrion</keyword>
<dbReference type="RefSeq" id="YP_008965300.1">
    <property type="nucleotide sequence ID" value="NC_023125.1"/>
</dbReference>
<reference evidence="2" key="1">
    <citation type="submission" date="2013-09" db="EMBL/GenBank/DDBJ databases">
        <authorList>
            <person name="Torriani S.F.F."/>
            <person name="Penselin D."/>
            <person name="Knogge W."/>
            <person name="Felder M."/>
            <person name="Taudien S."/>
            <person name="Platzer M."/>
            <person name="McDonald B.A."/>
            <person name="Brunner P.C."/>
        </authorList>
    </citation>
    <scope>NUCLEOTIDE SEQUENCE</scope>
</reference>
<dbReference type="AlphaFoldDB" id="V5W5X0"/>
<organism evidence="2">
    <name type="scientific">Rhynchosporium agropyri</name>
    <dbReference type="NCBI Taxonomy" id="914238"/>
    <lineage>
        <taxon>Eukaryota</taxon>
        <taxon>Fungi</taxon>
        <taxon>Dikarya</taxon>
        <taxon>Ascomycota</taxon>
        <taxon>Pezizomycotina</taxon>
        <taxon>Leotiomycetes</taxon>
        <taxon>Helotiales</taxon>
        <taxon>Ploettnerulaceae</taxon>
        <taxon>Rhynchosporium</taxon>
    </lineage>
</organism>
<feature type="compositionally biased region" description="Polar residues" evidence="1">
    <location>
        <begin position="164"/>
        <end position="173"/>
    </location>
</feature>
<evidence type="ECO:0000313" key="2">
    <source>
        <dbReference type="EMBL" id="AHC02316.1"/>
    </source>
</evidence>
<protein>
    <submittedName>
        <fullName evidence="2">Uncharacterized protein</fullName>
    </submittedName>
</protein>
<geneLocation type="mitochondrion" evidence="2"/>
<sequence length="223" mass="25799">MNKEELDKLFAKGDAFKYTTLEYAKMLKDKNKFNQLKKLEWENFDKFYFKYAHYIDVKDREKEIKIFESSRKFKDLLMAKFNQIKINNAVESEKASKLADLTFSSNLKTFNSIYELISKGLNLKVSKGTIDPLEAKLFEIELDKRKLETDTFIKHKESRFKEVSNLSSKNSGSELPKAITDEKISPEKHVSSADINSTESAATGKEVSQEVFDIAKEILSMFI</sequence>
<feature type="compositionally biased region" description="Basic and acidic residues" evidence="1">
    <location>
        <begin position="179"/>
        <end position="191"/>
    </location>
</feature>
<proteinExistence type="predicted"/>
<dbReference type="EMBL" id="KF650572">
    <property type="protein sequence ID" value="AHC02316.1"/>
    <property type="molecule type" value="Genomic_DNA"/>
</dbReference>
<gene>
    <name evidence="2" type="primary">cox1i6</name>
</gene>